<gene>
    <name evidence="1" type="ORF">QE404_001411</name>
</gene>
<evidence type="ECO:0000313" key="1">
    <source>
        <dbReference type="EMBL" id="MDQ1096264.1"/>
    </source>
</evidence>
<keyword evidence="2" id="KW-1185">Reference proteome</keyword>
<reference evidence="1 2" key="1">
    <citation type="submission" date="2023-07" db="EMBL/GenBank/DDBJ databases">
        <title>Functional and genomic diversity of the sorghum phyllosphere microbiome.</title>
        <authorList>
            <person name="Shade A."/>
        </authorList>
    </citation>
    <scope>NUCLEOTIDE SEQUENCE [LARGE SCALE GENOMIC DNA]</scope>
    <source>
        <strain evidence="1 2">SORGH_AS_1064</strain>
    </source>
</reference>
<dbReference type="Proteomes" id="UP001225072">
    <property type="component" value="Unassembled WGS sequence"/>
</dbReference>
<proteinExistence type="predicted"/>
<dbReference type="EMBL" id="JAUTAL010000001">
    <property type="protein sequence ID" value="MDQ1096264.1"/>
    <property type="molecule type" value="Genomic_DNA"/>
</dbReference>
<name>A0ABU0TGT3_9FLAO</name>
<comment type="caution">
    <text evidence="1">The sequence shown here is derived from an EMBL/GenBank/DDBJ whole genome shotgun (WGS) entry which is preliminary data.</text>
</comment>
<organism evidence="1 2">
    <name type="scientific">Chryseobacterium camelliae</name>
    <dbReference type="NCBI Taxonomy" id="1265445"/>
    <lineage>
        <taxon>Bacteria</taxon>
        <taxon>Pseudomonadati</taxon>
        <taxon>Bacteroidota</taxon>
        <taxon>Flavobacteriia</taxon>
        <taxon>Flavobacteriales</taxon>
        <taxon>Weeksellaceae</taxon>
        <taxon>Chryseobacterium group</taxon>
        <taxon>Chryseobacterium</taxon>
    </lineage>
</organism>
<sequence length="115" mass="13374">MYCSVWLISNPETSGMNCQQIVRTLKSEHFTRVIHQGICFEKDATVYAKEIKDHVFLLFIILKEAGIENVQAQIACFDCFQNIGFEEPEQIIFCLTIKDKKDLRHFETFLHASDN</sequence>
<accession>A0ABU0TGT3</accession>
<evidence type="ECO:0000313" key="2">
    <source>
        <dbReference type="Proteomes" id="UP001225072"/>
    </source>
</evidence>
<protein>
    <submittedName>
        <fullName evidence="1">Uncharacterized protein</fullName>
    </submittedName>
</protein>